<reference evidence="6 7" key="1">
    <citation type="submission" date="2019-03" db="EMBL/GenBank/DDBJ databases">
        <title>Single cell metagenomics reveals metabolic interactions within the superorganism composed of flagellate Streblomastix strix and complex community of Bacteroidetes bacteria on its surface.</title>
        <authorList>
            <person name="Treitli S.C."/>
            <person name="Kolisko M."/>
            <person name="Husnik F."/>
            <person name="Keeling P."/>
            <person name="Hampl V."/>
        </authorList>
    </citation>
    <scope>NUCLEOTIDE SEQUENCE [LARGE SCALE GENOMIC DNA]</scope>
    <source>
        <strain evidence="6">ST1C</strain>
    </source>
</reference>
<dbReference type="InterPro" id="IPR036282">
    <property type="entry name" value="Glutathione-S-Trfase_C_sf"/>
</dbReference>
<dbReference type="FunFam" id="3.30.70.60:FF:000001">
    <property type="entry name" value="Elongation factor 1-beta 1 like"/>
    <property type="match status" value="1"/>
</dbReference>
<evidence type="ECO:0000313" key="6">
    <source>
        <dbReference type="EMBL" id="KAA6385878.1"/>
    </source>
</evidence>
<dbReference type="GO" id="GO:0005829">
    <property type="term" value="C:cytosol"/>
    <property type="evidence" value="ECO:0007669"/>
    <property type="project" value="TreeGrafter"/>
</dbReference>
<sequence>MKVQELIESCQLHSGLDIIFHRKMAVDLHKLNQDIVTKSYVEGGSFPTIKDAELFDQLQGKNLKPFQFLSRWYNHIASFTACERAHFKLSKDAKKKDEAKKDDDDFELFGEDEKKPAEKKPASDDDFELFGEDDEEAEKQKEIEFDKRAKAAQERIEAKNKAKGKVDIPKSMLVIDVKPYDDETDLIELAKQVKEIQIDGLVWGDYKIVPVAFSLKKISISCVIEDDRVPSTEVVEEKIAEIETVQSADVASFNKM</sequence>
<dbReference type="EMBL" id="SNRW01005059">
    <property type="protein sequence ID" value="KAA6385878.1"/>
    <property type="molecule type" value="Genomic_DNA"/>
</dbReference>
<dbReference type="InterPro" id="IPR036219">
    <property type="entry name" value="eEF-1beta-like_sf"/>
</dbReference>
<dbReference type="PANTHER" id="PTHR11595">
    <property type="entry name" value="EF-HAND AND COILED-COIL DOMAIN-CONTAINING FAMILY MEMBER"/>
    <property type="match status" value="1"/>
</dbReference>
<evidence type="ECO:0000259" key="5">
    <source>
        <dbReference type="SMART" id="SM00888"/>
    </source>
</evidence>
<evidence type="ECO:0000256" key="3">
    <source>
        <dbReference type="ARBA" id="ARBA00022917"/>
    </source>
</evidence>
<organism evidence="6 7">
    <name type="scientific">Streblomastix strix</name>
    <dbReference type="NCBI Taxonomy" id="222440"/>
    <lineage>
        <taxon>Eukaryota</taxon>
        <taxon>Metamonada</taxon>
        <taxon>Preaxostyla</taxon>
        <taxon>Oxymonadida</taxon>
        <taxon>Streblomastigidae</taxon>
        <taxon>Streblomastix</taxon>
    </lineage>
</organism>
<protein>
    <submittedName>
        <fullName evidence="6">Putative Elongation factor 1-beta</fullName>
    </submittedName>
</protein>
<name>A0A5J4VTE7_9EUKA</name>
<evidence type="ECO:0000256" key="1">
    <source>
        <dbReference type="ARBA" id="ARBA00007411"/>
    </source>
</evidence>
<keyword evidence="3" id="KW-0648">Protein biosynthesis</keyword>
<proteinExistence type="inferred from homology"/>
<accession>A0A5J4VTE7</accession>
<dbReference type="SMART" id="SM00888">
    <property type="entry name" value="EF1_GNE"/>
    <property type="match status" value="1"/>
</dbReference>
<dbReference type="InterPro" id="IPR049720">
    <property type="entry name" value="EF1B_bsu/dsu"/>
</dbReference>
<feature type="region of interest" description="Disordered" evidence="4">
    <location>
        <begin position="102"/>
        <end position="128"/>
    </location>
</feature>
<dbReference type="Proteomes" id="UP000324800">
    <property type="component" value="Unassembled WGS sequence"/>
</dbReference>
<dbReference type="InterPro" id="IPR014038">
    <property type="entry name" value="EF1B_bsu/dsu_GNE"/>
</dbReference>
<dbReference type="SUPFAM" id="SSF54984">
    <property type="entry name" value="eEF-1beta-like"/>
    <property type="match status" value="1"/>
</dbReference>
<dbReference type="AlphaFoldDB" id="A0A5J4VTE7"/>
<dbReference type="CDD" id="cd00292">
    <property type="entry name" value="EF1B"/>
    <property type="match status" value="1"/>
</dbReference>
<feature type="compositionally biased region" description="Basic and acidic residues" evidence="4">
    <location>
        <begin position="111"/>
        <end position="123"/>
    </location>
</feature>
<evidence type="ECO:0000256" key="4">
    <source>
        <dbReference type="SAM" id="MobiDB-lite"/>
    </source>
</evidence>
<dbReference type="GO" id="GO:0005085">
    <property type="term" value="F:guanyl-nucleotide exchange factor activity"/>
    <property type="evidence" value="ECO:0007669"/>
    <property type="project" value="TreeGrafter"/>
</dbReference>
<dbReference type="GO" id="GO:0003746">
    <property type="term" value="F:translation elongation factor activity"/>
    <property type="evidence" value="ECO:0007669"/>
    <property type="project" value="UniProtKB-KW"/>
</dbReference>
<dbReference type="GO" id="GO:0005853">
    <property type="term" value="C:eukaryotic translation elongation factor 1 complex"/>
    <property type="evidence" value="ECO:0007669"/>
    <property type="project" value="InterPro"/>
</dbReference>
<feature type="domain" description="Translation elongation factor EF1B beta/delta subunit guanine nucleotide exchange" evidence="5">
    <location>
        <begin position="170"/>
        <end position="256"/>
    </location>
</feature>
<dbReference type="Gene3D" id="3.30.70.60">
    <property type="match status" value="1"/>
</dbReference>
<dbReference type="InterPro" id="IPR014717">
    <property type="entry name" value="Transl_elong_EF1B/ribsomal_bS6"/>
</dbReference>
<keyword evidence="2 6" id="KW-0251">Elongation factor</keyword>
<comment type="caution">
    <text evidence="6">The sequence shown here is derived from an EMBL/GenBank/DDBJ whole genome shotgun (WGS) entry which is preliminary data.</text>
</comment>
<comment type="similarity">
    <text evidence="1">Belongs to the EF-1-beta/EF-1-delta family.</text>
</comment>
<evidence type="ECO:0000256" key="2">
    <source>
        <dbReference type="ARBA" id="ARBA00022768"/>
    </source>
</evidence>
<dbReference type="PANTHER" id="PTHR11595:SF21">
    <property type="entry name" value="ELONGATION FACTOR 1-BETA"/>
    <property type="match status" value="1"/>
</dbReference>
<dbReference type="Pfam" id="PF00736">
    <property type="entry name" value="EF1_GNE"/>
    <property type="match status" value="1"/>
</dbReference>
<gene>
    <name evidence="6" type="ORF">EZS28_018596</name>
</gene>
<evidence type="ECO:0000313" key="7">
    <source>
        <dbReference type="Proteomes" id="UP000324800"/>
    </source>
</evidence>
<dbReference type="OrthoDB" id="331763at2759"/>
<dbReference type="SUPFAM" id="SSF47616">
    <property type="entry name" value="GST C-terminal domain-like"/>
    <property type="match status" value="1"/>
</dbReference>